<evidence type="ECO:0000313" key="3">
    <source>
        <dbReference type="EMBL" id="KXU80461.1"/>
    </source>
</evidence>
<evidence type="ECO:0000259" key="2">
    <source>
        <dbReference type="Pfam" id="PF13127"/>
    </source>
</evidence>
<keyword evidence="1" id="KW-1133">Transmembrane helix</keyword>
<evidence type="ECO:0000313" key="4">
    <source>
        <dbReference type="Proteomes" id="UP000078435"/>
    </source>
</evidence>
<keyword evidence="1" id="KW-0812">Transmembrane</keyword>
<proteinExistence type="predicted"/>
<sequence length="70" mass="7548">MTRLGILLILAGLGCFLAFHQIGATLDTQEVLHEPFALIPLGYLLLFAGALLALLVPLHSVLRRRAAKGE</sequence>
<organism evidence="3 4">
    <name type="scientific">Aeromonas enteropelogenes</name>
    <name type="common">Aeromonas trota</name>
    <dbReference type="NCBI Taxonomy" id="29489"/>
    <lineage>
        <taxon>Bacteria</taxon>
        <taxon>Pseudomonadati</taxon>
        <taxon>Pseudomonadota</taxon>
        <taxon>Gammaproteobacteria</taxon>
        <taxon>Aeromonadales</taxon>
        <taxon>Aeromonadaceae</taxon>
        <taxon>Aeromonas</taxon>
    </lineage>
</organism>
<protein>
    <recommendedName>
        <fullName evidence="2">DUF3955 domain-containing protein</fullName>
    </recommendedName>
</protein>
<evidence type="ECO:0000256" key="1">
    <source>
        <dbReference type="SAM" id="Phobius"/>
    </source>
</evidence>
<dbReference type="AlphaFoldDB" id="A0A175VIK9"/>
<accession>A0A175VIK9</accession>
<dbReference type="InterPro" id="IPR025016">
    <property type="entry name" value="DUF3955"/>
</dbReference>
<gene>
    <name evidence="3" type="ORF">LCR_10165</name>
</gene>
<dbReference type="PROSITE" id="PS51257">
    <property type="entry name" value="PROKAR_LIPOPROTEIN"/>
    <property type="match status" value="1"/>
</dbReference>
<dbReference type="Proteomes" id="UP000078435">
    <property type="component" value="Unassembled WGS sequence"/>
</dbReference>
<keyword evidence="1" id="KW-0472">Membrane</keyword>
<feature type="domain" description="DUF3955" evidence="2">
    <location>
        <begin position="2"/>
        <end position="54"/>
    </location>
</feature>
<reference evidence="3 4" key="1">
    <citation type="submission" date="2016-02" db="EMBL/GenBank/DDBJ databases">
        <title>Draft genome sequence of Aeromonas trota strain 1999lcr isolated from cerebrospinal fluid (CSF).</title>
        <authorList>
            <person name="Dallagassa C.B."/>
            <person name="Prediger K.C."/>
            <person name="Weiss V.A."/>
            <person name="Assis F.E."/>
            <person name="Baura V."/>
            <person name="Cruz L.M."/>
            <person name="Souza E.M."/>
            <person name="Pedrosa F.O."/>
            <person name="Fadel-Picheth C.M."/>
        </authorList>
    </citation>
    <scope>NUCLEOTIDE SEQUENCE [LARGE SCALE GENOMIC DNA]</scope>
    <source>
        <strain evidence="3 4">1999lcr</strain>
    </source>
</reference>
<feature type="transmembrane region" description="Helical" evidence="1">
    <location>
        <begin position="40"/>
        <end position="62"/>
    </location>
</feature>
<comment type="caution">
    <text evidence="3">The sequence shown here is derived from an EMBL/GenBank/DDBJ whole genome shotgun (WGS) entry which is preliminary data.</text>
</comment>
<dbReference type="RefSeq" id="WP_061475720.1">
    <property type="nucleotide sequence ID" value="NZ_JAAKTU010000029.1"/>
</dbReference>
<name>A0A175VIK9_AEREN</name>
<dbReference type="Pfam" id="PF13127">
    <property type="entry name" value="DUF3955"/>
    <property type="match status" value="1"/>
</dbReference>
<dbReference type="EMBL" id="JMGO02000003">
    <property type="protein sequence ID" value="KXU80461.1"/>
    <property type="molecule type" value="Genomic_DNA"/>
</dbReference>